<proteinExistence type="predicted"/>
<comment type="caution">
    <text evidence="2">The sequence shown here is derived from an EMBL/GenBank/DDBJ whole genome shotgun (WGS) entry which is preliminary data.</text>
</comment>
<protein>
    <recommendedName>
        <fullName evidence="4">Dihydrodipicolinate synthase family protein</fullName>
    </recommendedName>
</protein>
<keyword evidence="1" id="KW-0456">Lyase</keyword>
<dbReference type="InterPro" id="IPR013785">
    <property type="entry name" value="Aldolase_TIM"/>
</dbReference>
<dbReference type="RefSeq" id="WP_344315202.1">
    <property type="nucleotide sequence ID" value="NZ_BAAANY010000043.1"/>
</dbReference>
<keyword evidence="3" id="KW-1185">Reference proteome</keyword>
<dbReference type="SMART" id="SM01130">
    <property type="entry name" value="DHDPS"/>
    <property type="match status" value="1"/>
</dbReference>
<dbReference type="PANTHER" id="PTHR12128">
    <property type="entry name" value="DIHYDRODIPICOLINATE SYNTHASE"/>
    <property type="match status" value="1"/>
</dbReference>
<dbReference type="Proteomes" id="UP001500618">
    <property type="component" value="Unassembled WGS sequence"/>
</dbReference>
<evidence type="ECO:0000313" key="2">
    <source>
        <dbReference type="EMBL" id="GAA1719657.1"/>
    </source>
</evidence>
<gene>
    <name evidence="2" type="ORF">GCM10009765_80010</name>
</gene>
<evidence type="ECO:0008006" key="4">
    <source>
        <dbReference type="Google" id="ProtNLM"/>
    </source>
</evidence>
<evidence type="ECO:0000313" key="3">
    <source>
        <dbReference type="Proteomes" id="UP001500618"/>
    </source>
</evidence>
<reference evidence="2 3" key="1">
    <citation type="journal article" date="2019" name="Int. J. Syst. Evol. Microbiol.">
        <title>The Global Catalogue of Microorganisms (GCM) 10K type strain sequencing project: providing services to taxonomists for standard genome sequencing and annotation.</title>
        <authorList>
            <consortium name="The Broad Institute Genomics Platform"/>
            <consortium name="The Broad Institute Genome Sequencing Center for Infectious Disease"/>
            <person name="Wu L."/>
            <person name="Ma J."/>
        </authorList>
    </citation>
    <scope>NUCLEOTIDE SEQUENCE [LARGE SCALE GENOMIC DNA]</scope>
    <source>
        <strain evidence="2 3">JCM 14718</strain>
    </source>
</reference>
<evidence type="ECO:0000256" key="1">
    <source>
        <dbReference type="ARBA" id="ARBA00023239"/>
    </source>
</evidence>
<dbReference type="Gene3D" id="3.20.20.70">
    <property type="entry name" value="Aldolase class I"/>
    <property type="match status" value="1"/>
</dbReference>
<dbReference type="InterPro" id="IPR002220">
    <property type="entry name" value="DapA-like"/>
</dbReference>
<organism evidence="2 3">
    <name type="scientific">Fodinicola feengrottensis</name>
    <dbReference type="NCBI Taxonomy" id="435914"/>
    <lineage>
        <taxon>Bacteria</taxon>
        <taxon>Bacillati</taxon>
        <taxon>Actinomycetota</taxon>
        <taxon>Actinomycetes</taxon>
        <taxon>Mycobacteriales</taxon>
        <taxon>Fodinicola</taxon>
    </lineage>
</organism>
<dbReference type="EMBL" id="BAAANY010000043">
    <property type="protein sequence ID" value="GAA1719657.1"/>
    <property type="molecule type" value="Genomic_DNA"/>
</dbReference>
<dbReference type="PANTHER" id="PTHR12128:SF38">
    <property type="entry name" value="DIHYDRODIPICOLINATE SYNTHETASE FAMILY PROTEIN (AFU_ORTHOLOGUE AFUA_6G00110)"/>
    <property type="match status" value="1"/>
</dbReference>
<dbReference type="Pfam" id="PF00701">
    <property type="entry name" value="DHDPS"/>
    <property type="match status" value="1"/>
</dbReference>
<sequence>MDSAAFASALRGRLIAAPATPRDQDGRIVQQDLENYAAAIGAGVDGVCVWAHTARGLELSDVERKAVLAAFRASTDGPLLAAVGPRPDAVGDFADELVSVQRLAEDAAAGGADALMVFPAPSLRAVRTRSARTIRMHVEVSASVGLPVIGFLLYPEAGGVPYDPGLLIELVARPEVAGVKLATLYDAMACQDAIAAIHAGGGLAITGEDRMFGPSLMWGADAALVGIAAAATHVSRQLMRTWFAKDAAGFLAASERLERLADATFRAPMDGYVQRMLWVAEREGILPSRSAYDPHGGRLAAQERAKVHAAYDETA</sequence>
<name>A0ABN2J850_9ACTN</name>
<dbReference type="SUPFAM" id="SSF51569">
    <property type="entry name" value="Aldolase"/>
    <property type="match status" value="1"/>
</dbReference>
<accession>A0ABN2J850</accession>